<feature type="domain" description="PAS" evidence="2">
    <location>
        <begin position="257"/>
        <end position="315"/>
    </location>
</feature>
<evidence type="ECO:0000313" key="7">
    <source>
        <dbReference type="Proteomes" id="UP000294744"/>
    </source>
</evidence>
<proteinExistence type="predicted"/>
<dbReference type="InterPro" id="IPR000700">
    <property type="entry name" value="PAS-assoc_C"/>
</dbReference>
<name>A0A4R4UIH7_9PSEU</name>
<dbReference type="PANTHER" id="PTHR44757:SF2">
    <property type="entry name" value="BIOFILM ARCHITECTURE MAINTENANCE PROTEIN MBAA"/>
    <property type="match status" value="1"/>
</dbReference>
<dbReference type="InterPro" id="IPR035965">
    <property type="entry name" value="PAS-like_dom_sf"/>
</dbReference>
<sequence>MEIDPNGGLPGGSGFHRELLEVALSAQGAVSWTFDFAEDQLTWTAGMETLLGMPGAGEEEIRARLVELLTPWTVAARTTVRGQGLDLEQPVVTAEGQTRVLHFHARPVGDPHPIALVGLVREVTALHQDRQALTDLAGRYRLLVELSPDAICVHQDEVIQYANPAMSTILGAESSAQLLGRPLTDFVAPDSIPPMRDRIKSLATPGTATPRARAELQRLDGTAVPVELVAVRITWEGHPAVQVIGRDVTREQAAEATLRYQAALVDHVNNAIIALDRKGVVTSVNPAAETVYGVPADQALGRPVTELVGAPLQPEALLAAGGITEARHRRSDGTALVIRLSVAKMDSGFVLVCADETARHRAEQDFATVVDALNEGILVVAPTGLIVSANPAAEQILGAPRSAIVGSAPETWSVFDEAGQPLRAHPTVSTQRSGVSQTARVLRLERPDGRSVWTSVTTRLLGPQDRPPHAVVTSFTDVTEKRAARERLEHEATHDPLTGLANRTLVLRRLGHSRHPTRPLALLFLDLDNFKRINDSLGHVVGDEVLRTVGQRLVQATRDEALVGRLGGDEFVVLTQHENTRDALGELSRRLLAALTEPIHAQGRQLHLRASIGIVVSHPADTRAGQDLLRDADVAMYKAKAGGGRRYAFFDVELRQRVQRHMVLEQDLHHAVAQDQLWVAYQPVVDLRTGRTVAVEGLLRWRHPVHGTVSPGEFIPLAEESELINSLGAHMLRTAVRELAAMRERHRLELRLHANLSPRQLEDPGLQATVQQALADSGLPARALCLELTENAIMYDPAATTPVLHALRELGVSLAIDDFGTGHSSLAQLRRLPFDILKIDRSFITDLEDSDELDVLVTSIIAMAHTLGLTVVTEGIETAHQLDLLRDLGSGQAQGYYLGKPAPIEELLPFSRLPPRDEPPPAESGPQ</sequence>
<dbReference type="InterPro" id="IPR000160">
    <property type="entry name" value="GGDEF_dom"/>
</dbReference>
<dbReference type="InterPro" id="IPR000014">
    <property type="entry name" value="PAS"/>
</dbReference>
<organism evidence="6 7">
    <name type="scientific">Saccharopolyspora aridisoli</name>
    <dbReference type="NCBI Taxonomy" id="2530385"/>
    <lineage>
        <taxon>Bacteria</taxon>
        <taxon>Bacillati</taxon>
        <taxon>Actinomycetota</taxon>
        <taxon>Actinomycetes</taxon>
        <taxon>Pseudonocardiales</taxon>
        <taxon>Pseudonocardiaceae</taxon>
        <taxon>Saccharopolyspora</taxon>
    </lineage>
</organism>
<dbReference type="Pfam" id="PF13426">
    <property type="entry name" value="PAS_9"/>
    <property type="match status" value="2"/>
</dbReference>
<dbReference type="Proteomes" id="UP000294744">
    <property type="component" value="Unassembled WGS sequence"/>
</dbReference>
<reference evidence="6 7" key="1">
    <citation type="submission" date="2019-03" db="EMBL/GenBank/DDBJ databases">
        <title>Draft genome sequences of novel Actinobacteria.</title>
        <authorList>
            <person name="Sahin N."/>
            <person name="Ay H."/>
            <person name="Saygin H."/>
        </authorList>
    </citation>
    <scope>NUCLEOTIDE SEQUENCE [LARGE SCALE GENOMIC DNA]</scope>
    <source>
        <strain evidence="6 7">16K404</strain>
    </source>
</reference>
<dbReference type="OrthoDB" id="23692at2"/>
<evidence type="ECO:0000259" key="3">
    <source>
        <dbReference type="PROSITE" id="PS50113"/>
    </source>
</evidence>
<dbReference type="PROSITE" id="PS50883">
    <property type="entry name" value="EAL"/>
    <property type="match status" value="1"/>
</dbReference>
<evidence type="ECO:0000313" key="6">
    <source>
        <dbReference type="EMBL" id="TDC88123.1"/>
    </source>
</evidence>
<dbReference type="Pfam" id="PF08448">
    <property type="entry name" value="PAS_4"/>
    <property type="match status" value="1"/>
</dbReference>
<dbReference type="SMART" id="SM00267">
    <property type="entry name" value="GGDEF"/>
    <property type="match status" value="1"/>
</dbReference>
<dbReference type="PANTHER" id="PTHR44757">
    <property type="entry name" value="DIGUANYLATE CYCLASE DGCP"/>
    <property type="match status" value="1"/>
</dbReference>
<dbReference type="Gene3D" id="3.30.70.270">
    <property type="match status" value="1"/>
</dbReference>
<feature type="domain" description="EAL" evidence="4">
    <location>
        <begin position="661"/>
        <end position="915"/>
    </location>
</feature>
<dbReference type="SUPFAM" id="SSF141868">
    <property type="entry name" value="EAL domain-like"/>
    <property type="match status" value="1"/>
</dbReference>
<dbReference type="SUPFAM" id="SSF55785">
    <property type="entry name" value="PYP-like sensor domain (PAS domain)"/>
    <property type="match status" value="4"/>
</dbReference>
<feature type="domain" description="PAC" evidence="3">
    <location>
        <begin position="438"/>
        <end position="490"/>
    </location>
</feature>
<dbReference type="Gene3D" id="3.30.450.20">
    <property type="entry name" value="PAS domain"/>
    <property type="match status" value="3"/>
</dbReference>
<dbReference type="SMART" id="SM00091">
    <property type="entry name" value="PAS"/>
    <property type="match status" value="3"/>
</dbReference>
<dbReference type="EMBL" id="SMKV01000046">
    <property type="protein sequence ID" value="TDC88123.1"/>
    <property type="molecule type" value="Genomic_DNA"/>
</dbReference>
<dbReference type="Gene3D" id="3.20.20.450">
    <property type="entry name" value="EAL domain"/>
    <property type="match status" value="1"/>
</dbReference>
<dbReference type="SUPFAM" id="SSF55073">
    <property type="entry name" value="Nucleotide cyclase"/>
    <property type="match status" value="1"/>
</dbReference>
<dbReference type="CDD" id="cd01949">
    <property type="entry name" value="GGDEF"/>
    <property type="match status" value="1"/>
</dbReference>
<dbReference type="InterPro" id="IPR035919">
    <property type="entry name" value="EAL_sf"/>
</dbReference>
<accession>A0A4R4UIH7</accession>
<dbReference type="InterPro" id="IPR043128">
    <property type="entry name" value="Rev_trsase/Diguanyl_cyclase"/>
</dbReference>
<dbReference type="NCBIfam" id="TIGR00229">
    <property type="entry name" value="sensory_box"/>
    <property type="match status" value="3"/>
</dbReference>
<dbReference type="Pfam" id="PF00563">
    <property type="entry name" value="EAL"/>
    <property type="match status" value="1"/>
</dbReference>
<dbReference type="InterPro" id="IPR029787">
    <property type="entry name" value="Nucleotide_cyclase"/>
</dbReference>
<keyword evidence="7" id="KW-1185">Reference proteome</keyword>
<dbReference type="CDD" id="cd01948">
    <property type="entry name" value="EAL"/>
    <property type="match status" value="1"/>
</dbReference>
<dbReference type="InterPro" id="IPR001633">
    <property type="entry name" value="EAL_dom"/>
</dbReference>
<protein>
    <submittedName>
        <fullName evidence="6">EAL domain-containing protein</fullName>
    </submittedName>
</protein>
<gene>
    <name evidence="6" type="ORF">E1161_24310</name>
</gene>
<dbReference type="CDD" id="cd00130">
    <property type="entry name" value="PAS"/>
    <property type="match status" value="3"/>
</dbReference>
<dbReference type="NCBIfam" id="TIGR00254">
    <property type="entry name" value="GGDEF"/>
    <property type="match status" value="1"/>
</dbReference>
<dbReference type="InterPro" id="IPR013656">
    <property type="entry name" value="PAS_4"/>
</dbReference>
<evidence type="ECO:0000259" key="5">
    <source>
        <dbReference type="PROSITE" id="PS50887"/>
    </source>
</evidence>
<evidence type="ECO:0000259" key="4">
    <source>
        <dbReference type="PROSITE" id="PS50883"/>
    </source>
</evidence>
<dbReference type="Pfam" id="PF00990">
    <property type="entry name" value="GGDEF"/>
    <property type="match status" value="1"/>
</dbReference>
<evidence type="ECO:0000259" key="2">
    <source>
        <dbReference type="PROSITE" id="PS50112"/>
    </source>
</evidence>
<evidence type="ECO:0000256" key="1">
    <source>
        <dbReference type="SAM" id="MobiDB-lite"/>
    </source>
</evidence>
<dbReference type="AlphaFoldDB" id="A0A4R4UIH7"/>
<dbReference type="PROSITE" id="PS50112">
    <property type="entry name" value="PAS"/>
    <property type="match status" value="2"/>
</dbReference>
<dbReference type="PROSITE" id="PS50113">
    <property type="entry name" value="PAC"/>
    <property type="match status" value="1"/>
</dbReference>
<feature type="domain" description="GGDEF" evidence="5">
    <location>
        <begin position="518"/>
        <end position="652"/>
    </location>
</feature>
<dbReference type="SMART" id="SM00052">
    <property type="entry name" value="EAL"/>
    <property type="match status" value="1"/>
</dbReference>
<dbReference type="PROSITE" id="PS50887">
    <property type="entry name" value="GGDEF"/>
    <property type="match status" value="1"/>
</dbReference>
<dbReference type="InterPro" id="IPR052155">
    <property type="entry name" value="Biofilm_reg_signaling"/>
</dbReference>
<comment type="caution">
    <text evidence="6">The sequence shown here is derived from an EMBL/GenBank/DDBJ whole genome shotgun (WGS) entry which is preliminary data.</text>
</comment>
<feature type="domain" description="PAS" evidence="2">
    <location>
        <begin position="362"/>
        <end position="406"/>
    </location>
</feature>
<dbReference type="RefSeq" id="WP_132627057.1">
    <property type="nucleotide sequence ID" value="NZ_SMKV01000046.1"/>
</dbReference>
<feature type="region of interest" description="Disordered" evidence="1">
    <location>
        <begin position="908"/>
        <end position="927"/>
    </location>
</feature>